<dbReference type="NCBIfam" id="TIGR01980">
    <property type="entry name" value="sufB"/>
    <property type="match status" value="1"/>
</dbReference>
<dbReference type="PANTHER" id="PTHR30508:SF1">
    <property type="entry name" value="UPF0051 PROTEIN ABCI8, CHLOROPLASTIC-RELATED"/>
    <property type="match status" value="1"/>
</dbReference>
<evidence type="ECO:0000313" key="4">
    <source>
        <dbReference type="EMBL" id="NYJ79665.1"/>
    </source>
</evidence>
<organism evidence="4 5">
    <name type="scientific">Nesterenkonia xinjiangensis</name>
    <dbReference type="NCBI Taxonomy" id="225327"/>
    <lineage>
        <taxon>Bacteria</taxon>
        <taxon>Bacillati</taxon>
        <taxon>Actinomycetota</taxon>
        <taxon>Actinomycetes</taxon>
        <taxon>Micrococcales</taxon>
        <taxon>Micrococcaceae</taxon>
        <taxon>Nesterenkonia</taxon>
    </lineage>
</organism>
<comment type="similarity">
    <text evidence="1">Belongs to the iron-sulfur cluster assembly SufBD family.</text>
</comment>
<evidence type="ECO:0000256" key="1">
    <source>
        <dbReference type="ARBA" id="ARBA00043967"/>
    </source>
</evidence>
<keyword evidence="5" id="KW-1185">Reference proteome</keyword>
<gene>
    <name evidence="4" type="ORF">HNR09_003076</name>
</gene>
<name>A0A7Z0GPA0_9MICC</name>
<dbReference type="SUPFAM" id="SSF101960">
    <property type="entry name" value="Stabilizer of iron transporter SufD"/>
    <property type="match status" value="1"/>
</dbReference>
<sequence>MTEQIQRTEDPGVISEILEKNPELNGIGAYEYGWSDSDTAGANAKRGLDVSVVEDISSKKSEPEWILKLRKKGLKYFQRKPQPMWGADLSGIDFDNIKYFVRSTEKQARTWEDLPEDIRNTYERLGIPEAERGRLVAGVAAQYESEVVYHQIREDLEAQGVIFMDTDTALKEHPEFFEEYFGSVIPVGDNKFAALNTAVWSGGSFVYVPKGVKVEIPLQAYFRINTENMGQFERTLIIADEDSYVHYIEGCTAPIYDTDSLHSAVVEIVVKKNARVRYTTIQNWSNNVYNLVTKRAVVDAGGTMEWIDGNIGSKVTMKYPAVYLTGEHAKGETLSLAFAGEGQHQDTGSKMVHMAPHTSSSIVSKSVARNGGRASYRGLIQINEGAEHSANSVVCDALLVDTISKTDTYPYIDIREDDVTLGHEATVSKVSEDQLFYLMARGLAEDEAMAMIVRGFIEPIARELPMEYALELNRLIELQMEGSVG</sequence>
<dbReference type="InterPro" id="IPR045595">
    <property type="entry name" value="SufBD_N"/>
</dbReference>
<reference evidence="4 5" key="1">
    <citation type="submission" date="2020-07" db="EMBL/GenBank/DDBJ databases">
        <title>Sequencing the genomes of 1000 actinobacteria strains.</title>
        <authorList>
            <person name="Klenk H.-P."/>
        </authorList>
    </citation>
    <scope>NUCLEOTIDE SEQUENCE [LARGE SCALE GENOMIC DNA]</scope>
    <source>
        <strain evidence="4 5">DSM 15475</strain>
    </source>
</reference>
<dbReference type="AlphaFoldDB" id="A0A7Z0GPA0"/>
<feature type="domain" description="SUF system FeS cluster assembly SufBD core" evidence="2">
    <location>
        <begin position="222"/>
        <end position="456"/>
    </location>
</feature>
<dbReference type="Pfam" id="PF01458">
    <property type="entry name" value="SUFBD_core"/>
    <property type="match status" value="1"/>
</dbReference>
<dbReference type="EMBL" id="JACCFY010000001">
    <property type="protein sequence ID" value="NYJ79665.1"/>
    <property type="molecule type" value="Genomic_DNA"/>
</dbReference>
<dbReference type="GO" id="GO:0016226">
    <property type="term" value="P:iron-sulfur cluster assembly"/>
    <property type="evidence" value="ECO:0007669"/>
    <property type="project" value="InterPro"/>
</dbReference>
<dbReference type="InterPro" id="IPR000825">
    <property type="entry name" value="SUF_FeS_clus_asmbl_SufBD_core"/>
</dbReference>
<comment type="caution">
    <text evidence="4">The sequence shown here is derived from an EMBL/GenBank/DDBJ whole genome shotgun (WGS) entry which is preliminary data.</text>
</comment>
<dbReference type="Pfam" id="PF19295">
    <property type="entry name" value="SufBD_N"/>
    <property type="match status" value="1"/>
</dbReference>
<evidence type="ECO:0000259" key="3">
    <source>
        <dbReference type="Pfam" id="PF19295"/>
    </source>
</evidence>
<protein>
    <submittedName>
        <fullName evidence="4">Fe-S cluster assembly protein SufB</fullName>
    </submittedName>
</protein>
<feature type="domain" description="SUF system FeS cluster assembly SufBD N-terminal" evidence="3">
    <location>
        <begin position="157"/>
        <end position="219"/>
    </location>
</feature>
<accession>A0A7Z0GPA0</accession>
<proteinExistence type="inferred from homology"/>
<evidence type="ECO:0000313" key="5">
    <source>
        <dbReference type="Proteomes" id="UP000535437"/>
    </source>
</evidence>
<dbReference type="PANTHER" id="PTHR30508">
    <property type="entry name" value="FES CLUSTER ASSEMBLY PROTEIN SUF"/>
    <property type="match status" value="1"/>
</dbReference>
<dbReference type="RefSeq" id="WP_179542846.1">
    <property type="nucleotide sequence ID" value="NZ_BAAALL010000007.1"/>
</dbReference>
<dbReference type="InterPro" id="IPR037284">
    <property type="entry name" value="SUF_FeS_clus_asmbl_SufBD_sf"/>
</dbReference>
<dbReference type="Proteomes" id="UP000535437">
    <property type="component" value="Unassembled WGS sequence"/>
</dbReference>
<dbReference type="InterPro" id="IPR055346">
    <property type="entry name" value="Fe-S_cluster_assembly_SufBD"/>
</dbReference>
<dbReference type="InterPro" id="IPR010231">
    <property type="entry name" value="SUF_FeS_clus_asmbl_SufB"/>
</dbReference>
<evidence type="ECO:0000259" key="2">
    <source>
        <dbReference type="Pfam" id="PF01458"/>
    </source>
</evidence>